<geneLocation type="plasmid" evidence="2">
    <name>prgalie4872c</name>
</geneLocation>
<dbReference type="AlphaFoldDB" id="A0A1L5NR19"/>
<organism evidence="1 2">
    <name type="scientific">Rhizobium gallicum</name>
    <dbReference type="NCBI Taxonomy" id="56730"/>
    <lineage>
        <taxon>Bacteria</taxon>
        <taxon>Pseudomonadati</taxon>
        <taxon>Pseudomonadota</taxon>
        <taxon>Alphaproteobacteria</taxon>
        <taxon>Hyphomicrobiales</taxon>
        <taxon>Rhizobiaceae</taxon>
        <taxon>Rhizobium/Agrobacterium group</taxon>
        <taxon>Rhizobium</taxon>
    </lineage>
</organism>
<dbReference type="EMBL" id="CP017104">
    <property type="protein sequence ID" value="APO70346.1"/>
    <property type="molecule type" value="Genomic_DNA"/>
</dbReference>
<keyword evidence="1" id="KW-0614">Plasmid</keyword>
<evidence type="ECO:0000313" key="1">
    <source>
        <dbReference type="EMBL" id="APO70346.1"/>
    </source>
</evidence>
<protein>
    <submittedName>
        <fullName evidence="1">Uncharacterized protein</fullName>
    </submittedName>
</protein>
<proteinExistence type="predicted"/>
<dbReference type="Proteomes" id="UP000184749">
    <property type="component" value="Plasmid pRgalIE4872c"/>
</dbReference>
<sequence>MCQKEGRNHLFPTATTEYLRLSLLGSEHTQLQRDAAEQATRPRMTTSLSYQSRTFVRPQLLQLPRGGGMFDFSLLGMESLSASDFELKLTGVREAIHKGRQE</sequence>
<reference evidence="1 2" key="1">
    <citation type="submission" date="2016-09" db="EMBL/GenBank/DDBJ databases">
        <title>The complete genome sequences of Rhizobium gallicum, symbiovars gallicum and phaseoli, symbionts associated to common bean (Phaseolus vulgaris).</title>
        <authorList>
            <person name="Bustos P."/>
            <person name="Santamaria R.I."/>
            <person name="Perez-Carrascal O.M."/>
            <person name="Juarez S."/>
            <person name="Lozano L."/>
            <person name="Martinez-Flores I."/>
            <person name="Martinez-Romero E."/>
            <person name="Cevallos M."/>
            <person name="Romero D."/>
            <person name="Davila G."/>
            <person name="Gonzalez V."/>
        </authorList>
    </citation>
    <scope>NUCLEOTIDE SEQUENCE [LARGE SCALE GENOMIC DNA]</scope>
    <source>
        <strain evidence="1 2">IE4872</strain>
        <plasmid evidence="2">prgalie4872c</plasmid>
    </source>
</reference>
<name>A0A1L5NR19_9HYPH</name>
<accession>A0A1L5NR19</accession>
<gene>
    <name evidence="1" type="ORF">IE4872_PC00323</name>
</gene>
<evidence type="ECO:0000313" key="2">
    <source>
        <dbReference type="Proteomes" id="UP000184749"/>
    </source>
</evidence>